<geneLocation type="mitochondrion" evidence="1"/>
<dbReference type="EMBL" id="MW448543">
    <property type="protein sequence ID" value="QRK27495.1"/>
    <property type="molecule type" value="Genomic_DNA"/>
</dbReference>
<reference evidence="1" key="2">
    <citation type="submission" date="2021-01" db="EMBL/GenBank/DDBJ databases">
        <authorList>
            <person name="Sun H.-H."/>
            <person name="Zhang S."/>
            <person name="Zhang Y.-J."/>
        </authorList>
    </citation>
    <scope>NUCLEOTIDE SEQUENCE</scope>
    <source>
        <strain evidence="1">ARSEF1941</strain>
    </source>
</reference>
<accession>A0A891GZS6</accession>
<dbReference type="GeneID" id="67267649"/>
<sequence length="111" mass="12816">MITKNLYKRSKYDIIITNSDILFVLTINNNSIKENLTHLTAKMAIVKNSITNNLNNIPRLPSFMNINVFYTISIISSDKLECNIIEREDTSKVVYFEIGIKKFFLKILIGL</sequence>
<gene>
    <name evidence="1" type="primary">orf111</name>
</gene>
<organism evidence="1">
    <name type="scientific">Metarhizium album</name>
    <dbReference type="NCBI Taxonomy" id="92629"/>
    <lineage>
        <taxon>Eukaryota</taxon>
        <taxon>Fungi</taxon>
        <taxon>Dikarya</taxon>
        <taxon>Ascomycota</taxon>
        <taxon>Pezizomycotina</taxon>
        <taxon>Sordariomycetes</taxon>
        <taxon>Hypocreomycetidae</taxon>
        <taxon>Hypocreales</taxon>
        <taxon>Clavicipitaceae</taxon>
        <taxon>Metarhizium</taxon>
    </lineage>
</organism>
<keyword evidence="1" id="KW-0496">Mitochondrion</keyword>
<evidence type="ECO:0000313" key="1">
    <source>
        <dbReference type="EMBL" id="QRK27495.1"/>
    </source>
</evidence>
<reference evidence="1" key="1">
    <citation type="journal article" date="2021" name="Mitochondrial DNA Part B Resour">
        <title>Complete mitogenome of the entomopathogenic fungus Metarhizium album and phylogenetic analysis of Hypocreales.</title>
        <authorList>
            <person name="Sun H.H."/>
            <person name="Zhang Y.J."/>
            <person name="Zhang S."/>
        </authorList>
    </citation>
    <scope>NUCLEOTIDE SEQUENCE</scope>
    <source>
        <strain evidence="1">ARSEF1941</strain>
    </source>
</reference>
<dbReference type="RefSeq" id="YP_010164173.1">
    <property type="nucleotide sequence ID" value="NC_057480.1"/>
</dbReference>
<dbReference type="AlphaFoldDB" id="A0A891GZS6"/>
<proteinExistence type="predicted"/>
<protein>
    <submittedName>
        <fullName evidence="1">Uncharacterized protein</fullName>
    </submittedName>
</protein>
<name>A0A891GZS6_9HYPO</name>